<organism evidence="1 2">
    <name type="scientific">Pelomonas cellulosilytica</name>
    <dbReference type="NCBI Taxonomy" id="2906762"/>
    <lineage>
        <taxon>Bacteria</taxon>
        <taxon>Pseudomonadati</taxon>
        <taxon>Pseudomonadota</taxon>
        <taxon>Betaproteobacteria</taxon>
        <taxon>Burkholderiales</taxon>
        <taxon>Sphaerotilaceae</taxon>
        <taxon>Roseateles</taxon>
    </lineage>
</organism>
<dbReference type="Proteomes" id="UP001200741">
    <property type="component" value="Unassembled WGS sequence"/>
</dbReference>
<dbReference type="RefSeq" id="WP_233372475.1">
    <property type="nucleotide sequence ID" value="NZ_JAJTWU010000005.1"/>
</dbReference>
<dbReference type="EMBL" id="JAJTWU010000005">
    <property type="protein sequence ID" value="MCE4555460.1"/>
    <property type="molecule type" value="Genomic_DNA"/>
</dbReference>
<name>A0ABS8XW01_9BURK</name>
<evidence type="ECO:0000313" key="2">
    <source>
        <dbReference type="Proteomes" id="UP001200741"/>
    </source>
</evidence>
<protein>
    <recommendedName>
        <fullName evidence="3">Ribbon-helix-helix protein CopG domain-containing protein</fullName>
    </recommendedName>
</protein>
<sequence>MDESQCRPEPEQLVLRDAATAQLLKGLEMPAARRKKFSNDPLKLQFHLGPIGPRLREHAARSGTSMAALVRRATLRMLDEQVPTVGSAVAPPFEQSARNVRFRLYLPAACWQELTARTRAADMTRGEFVLSLLKGLSPPPLAADHKAAVQALRDSTDRLAAMSTDLGEFLRLLKRTTDTDESLAPYRESIGSLAAVVMEHMRAASVLIAELKPYRRARW</sequence>
<accession>A0ABS8XW01</accession>
<keyword evidence="2" id="KW-1185">Reference proteome</keyword>
<comment type="caution">
    <text evidence="1">The sequence shown here is derived from an EMBL/GenBank/DDBJ whole genome shotgun (WGS) entry which is preliminary data.</text>
</comment>
<evidence type="ECO:0000313" key="1">
    <source>
        <dbReference type="EMBL" id="MCE4555460.1"/>
    </source>
</evidence>
<evidence type="ECO:0008006" key="3">
    <source>
        <dbReference type="Google" id="ProtNLM"/>
    </source>
</evidence>
<gene>
    <name evidence="1" type="ORF">LXT13_13700</name>
</gene>
<reference evidence="1 2" key="1">
    <citation type="submission" date="2021-12" db="EMBL/GenBank/DDBJ databases">
        <title>Genome seq of P8.</title>
        <authorList>
            <person name="Seo T."/>
        </authorList>
    </citation>
    <scope>NUCLEOTIDE SEQUENCE [LARGE SCALE GENOMIC DNA]</scope>
    <source>
        <strain evidence="1 2">P8</strain>
    </source>
</reference>
<proteinExistence type="predicted"/>